<feature type="non-terminal residue" evidence="2">
    <location>
        <position position="335"/>
    </location>
</feature>
<dbReference type="EMBL" id="MU156365">
    <property type="protein sequence ID" value="KAF9470052.1"/>
    <property type="molecule type" value="Genomic_DNA"/>
</dbReference>
<sequence length="335" mass="38126">MYEFFGDLAAIQGSLQREGTWTPKVTKQIDDALTAIEKRIDQPTDHSFRPCTREEFDYQRERILIAFLPRNGKDYRRVVERFLTLERRSSFAMPEDDNQDDMPHHEDVEMTDVPPLRPLRELLHGFRIPPSRLDDTTTYVFDPVHHISEGNTRCENCAQNAYPWDCFIHRSDLNTLGDSEKEHRCTHCRRIGITCHEYGDGIEKRLRQPVLPTSDDYWLAWLLDDEPDKDDYAYHISATESGAPKTPVRPVIYVSSKGKERATGKAAGSSSTEAPIFSTSHNLEKSTSLREIFSTTALPISPPLHSTSALPSTSGLLPPVLLLGRQTVSFLAELR</sequence>
<accession>A0A9P5YJ59</accession>
<proteinExistence type="predicted"/>
<organism evidence="2 3">
    <name type="scientific">Pholiota conissans</name>
    <dbReference type="NCBI Taxonomy" id="109636"/>
    <lineage>
        <taxon>Eukaryota</taxon>
        <taxon>Fungi</taxon>
        <taxon>Dikarya</taxon>
        <taxon>Basidiomycota</taxon>
        <taxon>Agaricomycotina</taxon>
        <taxon>Agaricomycetes</taxon>
        <taxon>Agaricomycetidae</taxon>
        <taxon>Agaricales</taxon>
        <taxon>Agaricineae</taxon>
        <taxon>Strophariaceae</taxon>
        <taxon>Pholiota</taxon>
    </lineage>
</organism>
<protein>
    <submittedName>
        <fullName evidence="2">Uncharacterized protein</fullName>
    </submittedName>
</protein>
<keyword evidence="3" id="KW-1185">Reference proteome</keyword>
<name>A0A9P5YJ59_9AGAR</name>
<evidence type="ECO:0000313" key="2">
    <source>
        <dbReference type="EMBL" id="KAF9470052.1"/>
    </source>
</evidence>
<feature type="compositionally biased region" description="Polar residues" evidence="1">
    <location>
        <begin position="268"/>
        <end position="281"/>
    </location>
</feature>
<dbReference type="AlphaFoldDB" id="A0A9P5YJ59"/>
<gene>
    <name evidence="2" type="ORF">BDN70DRAFT_902423</name>
</gene>
<reference evidence="2" key="1">
    <citation type="submission" date="2020-11" db="EMBL/GenBank/DDBJ databases">
        <authorList>
            <consortium name="DOE Joint Genome Institute"/>
            <person name="Ahrendt S."/>
            <person name="Riley R."/>
            <person name="Andreopoulos W."/>
            <person name="Labutti K."/>
            <person name="Pangilinan J."/>
            <person name="Ruiz-Duenas F.J."/>
            <person name="Barrasa J.M."/>
            <person name="Sanchez-Garcia M."/>
            <person name="Camarero S."/>
            <person name="Miyauchi S."/>
            <person name="Serrano A."/>
            <person name="Linde D."/>
            <person name="Babiker R."/>
            <person name="Drula E."/>
            <person name="Ayuso-Fernandez I."/>
            <person name="Pacheco R."/>
            <person name="Padilla G."/>
            <person name="Ferreira P."/>
            <person name="Barriuso J."/>
            <person name="Kellner H."/>
            <person name="Castanera R."/>
            <person name="Alfaro M."/>
            <person name="Ramirez L."/>
            <person name="Pisabarro A.G."/>
            <person name="Kuo A."/>
            <person name="Tritt A."/>
            <person name="Lipzen A."/>
            <person name="He G."/>
            <person name="Yan M."/>
            <person name="Ng V."/>
            <person name="Cullen D."/>
            <person name="Martin F."/>
            <person name="Rosso M.-N."/>
            <person name="Henrissat B."/>
            <person name="Hibbett D."/>
            <person name="Martinez A.T."/>
            <person name="Grigoriev I.V."/>
        </authorList>
    </citation>
    <scope>NUCLEOTIDE SEQUENCE</scope>
    <source>
        <strain evidence="2">CIRM-BRFM 674</strain>
    </source>
</reference>
<evidence type="ECO:0000313" key="3">
    <source>
        <dbReference type="Proteomes" id="UP000807469"/>
    </source>
</evidence>
<feature type="region of interest" description="Disordered" evidence="1">
    <location>
        <begin position="262"/>
        <end position="282"/>
    </location>
</feature>
<dbReference type="Proteomes" id="UP000807469">
    <property type="component" value="Unassembled WGS sequence"/>
</dbReference>
<comment type="caution">
    <text evidence="2">The sequence shown here is derived from an EMBL/GenBank/DDBJ whole genome shotgun (WGS) entry which is preliminary data.</text>
</comment>
<evidence type="ECO:0000256" key="1">
    <source>
        <dbReference type="SAM" id="MobiDB-lite"/>
    </source>
</evidence>